<dbReference type="PANTHER" id="PTHR11346:SF176">
    <property type="entry name" value="32 KDA BETA-GALACTOSIDE-BINDING LECTIN LEC-3"/>
    <property type="match status" value="1"/>
</dbReference>
<dbReference type="CDD" id="cd00070">
    <property type="entry name" value="GLECT"/>
    <property type="match status" value="2"/>
</dbReference>
<organism evidence="5 6">
    <name type="scientific">Elysia crispata</name>
    <name type="common">lettuce slug</name>
    <dbReference type="NCBI Taxonomy" id="231223"/>
    <lineage>
        <taxon>Eukaryota</taxon>
        <taxon>Metazoa</taxon>
        <taxon>Spiralia</taxon>
        <taxon>Lophotrochozoa</taxon>
        <taxon>Mollusca</taxon>
        <taxon>Gastropoda</taxon>
        <taxon>Heterobranchia</taxon>
        <taxon>Euthyneura</taxon>
        <taxon>Panpulmonata</taxon>
        <taxon>Sacoglossa</taxon>
        <taxon>Placobranchoidea</taxon>
        <taxon>Plakobranchidae</taxon>
        <taxon>Elysia</taxon>
    </lineage>
</organism>
<keyword evidence="6" id="KW-1185">Reference proteome</keyword>
<evidence type="ECO:0000256" key="1">
    <source>
        <dbReference type="ARBA" id="ARBA00022734"/>
    </source>
</evidence>
<gene>
    <name evidence="5" type="ORF">RRG08_012685</name>
</gene>
<dbReference type="GO" id="GO:0030246">
    <property type="term" value="F:carbohydrate binding"/>
    <property type="evidence" value="ECO:0007669"/>
    <property type="project" value="UniProtKB-UniRule"/>
</dbReference>
<evidence type="ECO:0000259" key="4">
    <source>
        <dbReference type="PROSITE" id="PS51304"/>
    </source>
</evidence>
<dbReference type="InterPro" id="IPR001079">
    <property type="entry name" value="Galectin_CRD"/>
</dbReference>
<sequence length="362" mass="40110">MGNSISVPYSSFVENGVAIGSRVNIEGFAKVDYESFSINLCVMPTKNGGDVALHFNPRYNNEKAIVRNYKMGGVWGQEERDGNYILTRGSRFELEIKVHQHGYKVMLNKRYGYDFTHHIPREYVQYLHIEGDVKIAYITYKPGPVKNNPPATPYQPMLYGGGAPPMYPPGGAPPIYPPGGAPPMYPPGAAPPMYLGYPTAPGYPQAAGYPGYPAQPGPIFNPAVPANIPIPGVFAPGKMIYITGVPSVTASRFMINLACGSSDSSDLALHFDVRFKHGTDQNIVVRTSREKGKFGKEERQHSAFPFKRGEMFEMILMGELNCIKVAVNSQHFIQFDHRIQPVQRADHVQVRGDIAVPHIRFH</sequence>
<keyword evidence="2" id="KW-0677">Repeat</keyword>
<dbReference type="PANTHER" id="PTHR11346">
    <property type="entry name" value="GALECTIN"/>
    <property type="match status" value="1"/>
</dbReference>
<dbReference type="EMBL" id="JAWDGP010005812">
    <property type="protein sequence ID" value="KAK3751624.1"/>
    <property type="molecule type" value="Genomic_DNA"/>
</dbReference>
<dbReference type="InterPro" id="IPR013320">
    <property type="entry name" value="ConA-like_dom_sf"/>
</dbReference>
<dbReference type="Gene3D" id="2.60.120.200">
    <property type="match status" value="2"/>
</dbReference>
<evidence type="ECO:0000256" key="2">
    <source>
        <dbReference type="ARBA" id="ARBA00022737"/>
    </source>
</evidence>
<comment type="caution">
    <text evidence="5">The sequence shown here is derived from an EMBL/GenBank/DDBJ whole genome shotgun (WGS) entry which is preliminary data.</text>
</comment>
<dbReference type="FunFam" id="2.60.120.200:FF:000124">
    <property type="entry name" value="Galectin-4"/>
    <property type="match status" value="1"/>
</dbReference>
<dbReference type="SUPFAM" id="SSF49899">
    <property type="entry name" value="Concanavalin A-like lectins/glucanases"/>
    <property type="match status" value="2"/>
</dbReference>
<dbReference type="Proteomes" id="UP001283361">
    <property type="component" value="Unassembled WGS sequence"/>
</dbReference>
<dbReference type="AlphaFoldDB" id="A0AAE0YMY0"/>
<feature type="domain" description="Galectin" evidence="4">
    <location>
        <begin position="226"/>
        <end position="362"/>
    </location>
</feature>
<dbReference type="InterPro" id="IPR044156">
    <property type="entry name" value="Galectin-like"/>
</dbReference>
<dbReference type="Pfam" id="PF00337">
    <property type="entry name" value="Gal-bind_lectin"/>
    <property type="match status" value="2"/>
</dbReference>
<accession>A0AAE0YMY0</accession>
<dbReference type="PROSITE" id="PS51304">
    <property type="entry name" value="GALECTIN"/>
    <property type="match status" value="2"/>
</dbReference>
<evidence type="ECO:0000313" key="5">
    <source>
        <dbReference type="EMBL" id="KAK3751624.1"/>
    </source>
</evidence>
<dbReference type="SMART" id="SM00908">
    <property type="entry name" value="Gal-bind_lectin"/>
    <property type="match status" value="2"/>
</dbReference>
<evidence type="ECO:0000313" key="6">
    <source>
        <dbReference type="Proteomes" id="UP001283361"/>
    </source>
</evidence>
<feature type="domain" description="Galectin" evidence="4">
    <location>
        <begin position="9"/>
        <end position="141"/>
    </location>
</feature>
<name>A0AAE0YMY0_9GAST</name>
<evidence type="ECO:0000256" key="3">
    <source>
        <dbReference type="RuleBase" id="RU102079"/>
    </source>
</evidence>
<dbReference type="SMART" id="SM00276">
    <property type="entry name" value="GLECT"/>
    <property type="match status" value="2"/>
</dbReference>
<protein>
    <recommendedName>
        <fullName evidence="3">Galectin</fullName>
    </recommendedName>
</protein>
<keyword evidence="1 3" id="KW-0430">Lectin</keyword>
<proteinExistence type="predicted"/>
<reference evidence="5" key="1">
    <citation type="journal article" date="2023" name="G3 (Bethesda)">
        <title>A reference genome for the long-term kleptoplast-retaining sea slug Elysia crispata morphotype clarki.</title>
        <authorList>
            <person name="Eastman K.E."/>
            <person name="Pendleton A.L."/>
            <person name="Shaikh M.A."/>
            <person name="Suttiyut T."/>
            <person name="Ogas R."/>
            <person name="Tomko P."/>
            <person name="Gavelis G."/>
            <person name="Widhalm J.R."/>
            <person name="Wisecaver J.H."/>
        </authorList>
    </citation>
    <scope>NUCLEOTIDE SEQUENCE</scope>
    <source>
        <strain evidence="5">ECLA1</strain>
    </source>
</reference>